<name>A0ACC0NTT4_RHOML</name>
<accession>A0ACC0NTT4</accession>
<keyword evidence="2" id="KW-1185">Reference proteome</keyword>
<gene>
    <name evidence="1" type="ORF">RHMOL_Rhmol05G0272400</name>
</gene>
<organism evidence="1 2">
    <name type="scientific">Rhododendron molle</name>
    <name type="common">Chinese azalea</name>
    <name type="synonym">Azalea mollis</name>
    <dbReference type="NCBI Taxonomy" id="49168"/>
    <lineage>
        <taxon>Eukaryota</taxon>
        <taxon>Viridiplantae</taxon>
        <taxon>Streptophyta</taxon>
        <taxon>Embryophyta</taxon>
        <taxon>Tracheophyta</taxon>
        <taxon>Spermatophyta</taxon>
        <taxon>Magnoliopsida</taxon>
        <taxon>eudicotyledons</taxon>
        <taxon>Gunneridae</taxon>
        <taxon>Pentapetalae</taxon>
        <taxon>asterids</taxon>
        <taxon>Ericales</taxon>
        <taxon>Ericaceae</taxon>
        <taxon>Ericoideae</taxon>
        <taxon>Rhodoreae</taxon>
        <taxon>Rhododendron</taxon>
    </lineage>
</organism>
<protein>
    <submittedName>
        <fullName evidence="1">Uncharacterized protein</fullName>
    </submittedName>
</protein>
<reference evidence="1" key="1">
    <citation type="submission" date="2022-02" db="EMBL/GenBank/DDBJ databases">
        <title>Plant Genome Project.</title>
        <authorList>
            <person name="Zhang R.-G."/>
        </authorList>
    </citation>
    <scope>NUCLEOTIDE SEQUENCE</scope>
    <source>
        <strain evidence="1">AT1</strain>
    </source>
</reference>
<evidence type="ECO:0000313" key="2">
    <source>
        <dbReference type="Proteomes" id="UP001062846"/>
    </source>
</evidence>
<sequence>MTNLLLSLLCVLSLLSNPSSSQPTEFTYTAFNQIGTNITLSGSSQILKNGILRLTNDTRRLMGHAFYTSPLKFKNSPDGSVLSFSTCFAIAIVPEYEKLGGHGLAFAVSSTRDLRSALPSQYLGLLNNSDVGNFSDHLFAVEFDTVQDFEFRDINDNHVGIDINSLESNESAAAAYYTTDMKKQDLNLKSGKPILVWIDYDSASTQINVTISPSSTKPRLPIISYQYDLSPLLHERMYVGFSASTGLLASSHYLLGWSFKMNGVAKSLSFNSLPSLPGPKKKQTAMIIGISVSSFVFLVASILSGIYLVWKIKNRDVIEDWELEIGPHRTGKASTKSDVFAFGALSLEVVCGRMPIEPKAAPEQLVLVDWVWDMWKEGSVVGVVDPKLQGQFDEFEVVMVLKLGLMCSNDVPMVRPSMRQVVRYLEGEVPLPDDLRPPWEGNGGGGGGGGGEGFDGYEISFLSSSSFEKGSYSSFRRGDADASFGPVSASPLSLLHTRDAR</sequence>
<dbReference type="EMBL" id="CM046392">
    <property type="protein sequence ID" value="KAI8556680.1"/>
    <property type="molecule type" value="Genomic_DNA"/>
</dbReference>
<dbReference type="Proteomes" id="UP001062846">
    <property type="component" value="Chromosome 5"/>
</dbReference>
<evidence type="ECO:0000313" key="1">
    <source>
        <dbReference type="EMBL" id="KAI8556680.1"/>
    </source>
</evidence>
<comment type="caution">
    <text evidence="1">The sequence shown here is derived from an EMBL/GenBank/DDBJ whole genome shotgun (WGS) entry which is preliminary data.</text>
</comment>
<proteinExistence type="predicted"/>